<comment type="similarity">
    <text evidence="2 14">Belongs to the peptidase S11 family.</text>
</comment>
<dbReference type="GO" id="GO:0006508">
    <property type="term" value="P:proteolysis"/>
    <property type="evidence" value="ECO:0007669"/>
    <property type="project" value="UniProtKB-KW"/>
</dbReference>
<feature type="domain" description="Peptidase S11 D-Ala-D-Ala carboxypeptidase A C-terminal" evidence="16">
    <location>
        <begin position="277"/>
        <end position="365"/>
    </location>
</feature>
<keyword evidence="7" id="KW-0378">Hydrolase</keyword>
<evidence type="ECO:0000313" key="17">
    <source>
        <dbReference type="EMBL" id="KGM97927.1"/>
    </source>
</evidence>
<keyword evidence="15" id="KW-0812">Transmembrane</keyword>
<dbReference type="OrthoDB" id="9791132at2"/>
<dbReference type="GO" id="GO:0071555">
    <property type="term" value="P:cell wall organization"/>
    <property type="evidence" value="ECO:0007669"/>
    <property type="project" value="UniProtKB-KW"/>
</dbReference>
<evidence type="ECO:0000256" key="14">
    <source>
        <dbReference type="RuleBase" id="RU004016"/>
    </source>
</evidence>
<dbReference type="Proteomes" id="UP000030012">
    <property type="component" value="Unassembled WGS sequence"/>
</dbReference>
<dbReference type="SMART" id="SM00936">
    <property type="entry name" value="PBP5_C"/>
    <property type="match status" value="1"/>
</dbReference>
<reference evidence="17 18" key="1">
    <citation type="submission" date="2014-01" db="EMBL/GenBank/DDBJ databases">
        <title>Plasmidome dynamics in the species complex Clostridium novyi sensu lato converts strains of independent lineages into distinctly different pathogens.</title>
        <authorList>
            <person name="Skarin H."/>
            <person name="Segerman B."/>
        </authorList>
    </citation>
    <scope>NUCLEOTIDE SEQUENCE [LARGE SCALE GENOMIC DNA]</scope>
    <source>
        <strain evidence="17 18">4552</strain>
    </source>
</reference>
<dbReference type="EC" id="3.4.16.4" evidence="3"/>
<gene>
    <name evidence="17" type="ORF">Z968_01815</name>
</gene>
<feature type="binding site" evidence="13">
    <location>
        <position position="228"/>
    </location>
    <ligand>
        <name>substrate</name>
    </ligand>
</feature>
<evidence type="ECO:0000256" key="11">
    <source>
        <dbReference type="ARBA" id="ARBA00034000"/>
    </source>
</evidence>
<keyword evidence="15" id="KW-0472">Membrane</keyword>
<name>A0A0A0IAG8_CLONO</name>
<dbReference type="SUPFAM" id="SSF56601">
    <property type="entry name" value="beta-lactamase/transpeptidase-like"/>
    <property type="match status" value="1"/>
</dbReference>
<feature type="transmembrane region" description="Helical" evidence="15">
    <location>
        <begin position="383"/>
        <end position="402"/>
    </location>
</feature>
<keyword evidence="15" id="KW-1133">Transmembrane helix</keyword>
<dbReference type="GO" id="GO:0008360">
    <property type="term" value="P:regulation of cell shape"/>
    <property type="evidence" value="ECO:0007669"/>
    <property type="project" value="UniProtKB-KW"/>
</dbReference>
<evidence type="ECO:0000256" key="9">
    <source>
        <dbReference type="ARBA" id="ARBA00022984"/>
    </source>
</evidence>
<dbReference type="AlphaFoldDB" id="A0A0A0IAG8"/>
<dbReference type="EMBL" id="JENJ01000005">
    <property type="protein sequence ID" value="KGM97927.1"/>
    <property type="molecule type" value="Genomic_DNA"/>
</dbReference>
<protein>
    <recommendedName>
        <fullName evidence="3">serine-type D-Ala-D-Ala carboxypeptidase</fullName>
        <ecNumber evidence="3">3.4.16.4</ecNumber>
    </recommendedName>
</protein>
<dbReference type="RefSeq" id="WP_039252535.1">
    <property type="nucleotide sequence ID" value="NZ_JENJ01000005.1"/>
</dbReference>
<dbReference type="InterPro" id="IPR012338">
    <property type="entry name" value="Beta-lactam/transpept-like"/>
</dbReference>
<keyword evidence="4 17" id="KW-0121">Carboxypeptidase</keyword>
<evidence type="ECO:0000256" key="3">
    <source>
        <dbReference type="ARBA" id="ARBA00012448"/>
    </source>
</evidence>
<evidence type="ECO:0000256" key="8">
    <source>
        <dbReference type="ARBA" id="ARBA00022960"/>
    </source>
</evidence>
<feature type="active site" description="Proton acceptor" evidence="12">
    <location>
        <position position="63"/>
    </location>
</feature>
<evidence type="ECO:0000313" key="18">
    <source>
        <dbReference type="Proteomes" id="UP000030012"/>
    </source>
</evidence>
<evidence type="ECO:0000256" key="5">
    <source>
        <dbReference type="ARBA" id="ARBA00022670"/>
    </source>
</evidence>
<keyword evidence="9" id="KW-0573">Peptidoglycan synthesis</keyword>
<keyword evidence="8" id="KW-0133">Cell shape</keyword>
<evidence type="ECO:0000256" key="10">
    <source>
        <dbReference type="ARBA" id="ARBA00023316"/>
    </source>
</evidence>
<dbReference type="GO" id="GO:0009002">
    <property type="term" value="F:serine-type D-Ala-D-Ala carboxypeptidase activity"/>
    <property type="evidence" value="ECO:0007669"/>
    <property type="project" value="UniProtKB-EC"/>
</dbReference>
<accession>A0A0A0IAG8</accession>
<comment type="caution">
    <text evidence="17">The sequence shown here is derived from an EMBL/GenBank/DDBJ whole genome shotgun (WGS) entry which is preliminary data.</text>
</comment>
<evidence type="ECO:0000256" key="4">
    <source>
        <dbReference type="ARBA" id="ARBA00022645"/>
    </source>
</evidence>
<dbReference type="GO" id="GO:0009252">
    <property type="term" value="P:peptidoglycan biosynthetic process"/>
    <property type="evidence" value="ECO:0007669"/>
    <property type="project" value="UniProtKB-UniPathway"/>
</dbReference>
<evidence type="ECO:0000256" key="7">
    <source>
        <dbReference type="ARBA" id="ARBA00022801"/>
    </source>
</evidence>
<dbReference type="InterPro" id="IPR001967">
    <property type="entry name" value="Peptidase_S11_N"/>
</dbReference>
<dbReference type="UniPathway" id="UPA00219"/>
<dbReference type="PANTHER" id="PTHR21581">
    <property type="entry name" value="D-ALANYL-D-ALANINE CARBOXYPEPTIDASE"/>
    <property type="match status" value="1"/>
</dbReference>
<evidence type="ECO:0000256" key="1">
    <source>
        <dbReference type="ARBA" id="ARBA00004752"/>
    </source>
</evidence>
<dbReference type="Pfam" id="PF07943">
    <property type="entry name" value="PBP5_C"/>
    <property type="match status" value="1"/>
</dbReference>
<dbReference type="Pfam" id="PF00768">
    <property type="entry name" value="Peptidase_S11"/>
    <property type="match status" value="1"/>
</dbReference>
<keyword evidence="6" id="KW-0732">Signal</keyword>
<organism evidence="17 18">
    <name type="scientific">Clostridium novyi A str. 4552</name>
    <dbReference type="NCBI Taxonomy" id="1444289"/>
    <lineage>
        <taxon>Bacteria</taxon>
        <taxon>Bacillati</taxon>
        <taxon>Bacillota</taxon>
        <taxon>Clostridia</taxon>
        <taxon>Eubacteriales</taxon>
        <taxon>Clostridiaceae</taxon>
        <taxon>Clostridium</taxon>
    </lineage>
</organism>
<comment type="pathway">
    <text evidence="1">Cell wall biogenesis; peptidoglycan biosynthesis.</text>
</comment>
<evidence type="ECO:0000256" key="13">
    <source>
        <dbReference type="PIRSR" id="PIRSR618044-2"/>
    </source>
</evidence>
<sequence length="410" mass="46336">MRKLLTFICIFIITFSVVVYDTKAIDTPPTVSADGVVLMDKNTGQILYSKNLDNQYPPASTTKIMTALLALEKCKLDDVVTVGKNATNVDGSKIYIFEGEKLTVRDLLYSLLLQSANDCAVALSEHISGSTQEFVKLMNTRAKELGCKNTNFVNPHGLYDDKHRTSARDLALILRELSKHEDFKKIATTQIYTINPTNKEPNKRYIWNKDKLVQKKSKCYYEGCEGGKTGYTIQSKHSFVATATRDNKGLIAILLHDAKHTYWDDVINLFNFGFNNYTREKLYSKDQCLYNYKIDKDSTVPLVATKDFYYLRKKGDKDIPQLKVNDISLSNKTFEKGDIILTGNITYKNQNLGEVNLASGKAHSSDKFSLNKLAYGNSTYIKYLKIGTPIGILLIVTIFILVKKSKKNKI</sequence>
<dbReference type="PANTHER" id="PTHR21581:SF33">
    <property type="entry name" value="D-ALANYL-D-ALANINE CARBOXYPEPTIDASE DACB"/>
    <property type="match status" value="1"/>
</dbReference>
<proteinExistence type="inferred from homology"/>
<keyword evidence="5" id="KW-0645">Protease</keyword>
<evidence type="ECO:0000259" key="16">
    <source>
        <dbReference type="SMART" id="SM00936"/>
    </source>
</evidence>
<dbReference type="Gene3D" id="3.40.710.10">
    <property type="entry name" value="DD-peptidase/beta-lactamase superfamily"/>
    <property type="match status" value="1"/>
</dbReference>
<dbReference type="PRINTS" id="PR00725">
    <property type="entry name" value="DADACBPTASE1"/>
</dbReference>
<evidence type="ECO:0000256" key="6">
    <source>
        <dbReference type="ARBA" id="ARBA00022729"/>
    </source>
</evidence>
<evidence type="ECO:0000256" key="15">
    <source>
        <dbReference type="SAM" id="Phobius"/>
    </source>
</evidence>
<evidence type="ECO:0000256" key="2">
    <source>
        <dbReference type="ARBA" id="ARBA00007164"/>
    </source>
</evidence>
<feature type="active site" description="Acyl-ester intermediate" evidence="12">
    <location>
        <position position="60"/>
    </location>
</feature>
<feature type="active site" evidence="12">
    <location>
        <position position="115"/>
    </location>
</feature>
<dbReference type="InterPro" id="IPR018044">
    <property type="entry name" value="Peptidase_S11"/>
</dbReference>
<comment type="catalytic activity">
    <reaction evidence="11">
        <text>Preferential cleavage: (Ac)2-L-Lys-D-Ala-|-D-Ala. Also transpeptidation of peptidyl-alanyl moieties that are N-acyl substituents of D-alanine.</text>
        <dbReference type="EC" id="3.4.16.4"/>
    </reaction>
</comment>
<keyword evidence="10" id="KW-0961">Cell wall biogenesis/degradation</keyword>
<dbReference type="InterPro" id="IPR012907">
    <property type="entry name" value="Peptidase_S11_C"/>
</dbReference>
<evidence type="ECO:0000256" key="12">
    <source>
        <dbReference type="PIRSR" id="PIRSR618044-1"/>
    </source>
</evidence>